<feature type="signal peptide" evidence="1">
    <location>
        <begin position="1"/>
        <end position="19"/>
    </location>
</feature>
<keyword evidence="1" id="KW-0732">Signal</keyword>
<proteinExistence type="predicted"/>
<sequence>MKHLFTLLLSLFVFGAATAQVDAKINAGSAITWGVNVAAEFPFGQQTAFSVGAAYSSLGLLANEVDDYRYRNLRLIPEFRYYFNPRAGFDRFYVGGYGKLGQLTGTNRDTDESVDAARAALGILTGHKWVTGGGFVFELNLGVGRAATFGGNDNDAQYAAAIGALTAIDLRMGIIVGWRIGGGRHD</sequence>
<evidence type="ECO:0000256" key="1">
    <source>
        <dbReference type="SAM" id="SignalP"/>
    </source>
</evidence>
<gene>
    <name evidence="2" type="ORF">CLV84_1633</name>
</gene>
<name>A0A2S6IAX8_9BACT</name>
<feature type="chain" id="PRO_5015572739" evidence="1">
    <location>
        <begin position="20"/>
        <end position="186"/>
    </location>
</feature>
<comment type="caution">
    <text evidence="2">The sequence shown here is derived from an EMBL/GenBank/DDBJ whole genome shotgun (WGS) entry which is preliminary data.</text>
</comment>
<dbReference type="RefSeq" id="WP_104419197.1">
    <property type="nucleotide sequence ID" value="NZ_PTJC01000005.1"/>
</dbReference>
<evidence type="ECO:0000313" key="3">
    <source>
        <dbReference type="Proteomes" id="UP000237662"/>
    </source>
</evidence>
<evidence type="ECO:0000313" key="2">
    <source>
        <dbReference type="EMBL" id="PPK88663.1"/>
    </source>
</evidence>
<dbReference type="OrthoDB" id="768080at2"/>
<accession>A0A2S6IAX8</accession>
<organism evidence="2 3">
    <name type="scientific">Neolewinella xylanilytica</name>
    <dbReference type="NCBI Taxonomy" id="1514080"/>
    <lineage>
        <taxon>Bacteria</taxon>
        <taxon>Pseudomonadati</taxon>
        <taxon>Bacteroidota</taxon>
        <taxon>Saprospiria</taxon>
        <taxon>Saprospirales</taxon>
        <taxon>Lewinellaceae</taxon>
        <taxon>Neolewinella</taxon>
    </lineage>
</organism>
<reference evidence="2 3" key="1">
    <citation type="submission" date="2018-02" db="EMBL/GenBank/DDBJ databases">
        <title>Genomic Encyclopedia of Archaeal and Bacterial Type Strains, Phase II (KMG-II): from individual species to whole genera.</title>
        <authorList>
            <person name="Goeker M."/>
        </authorList>
    </citation>
    <scope>NUCLEOTIDE SEQUENCE [LARGE SCALE GENOMIC DNA]</scope>
    <source>
        <strain evidence="2 3">DSM 29526</strain>
    </source>
</reference>
<dbReference type="EMBL" id="PTJC01000005">
    <property type="protein sequence ID" value="PPK88663.1"/>
    <property type="molecule type" value="Genomic_DNA"/>
</dbReference>
<dbReference type="AlphaFoldDB" id="A0A2S6IAX8"/>
<dbReference type="InterPro" id="IPR021958">
    <property type="entry name" value="DUF3575"/>
</dbReference>
<dbReference type="Pfam" id="PF12099">
    <property type="entry name" value="DUF3575"/>
    <property type="match status" value="1"/>
</dbReference>
<protein>
    <submittedName>
        <fullName evidence="2">Uncharacterized protein DUF3575</fullName>
    </submittedName>
</protein>
<dbReference type="Proteomes" id="UP000237662">
    <property type="component" value="Unassembled WGS sequence"/>
</dbReference>
<keyword evidence="3" id="KW-1185">Reference proteome</keyword>